<gene>
    <name evidence="2" type="ORF">OLX77_05725</name>
</gene>
<dbReference type="Gene3D" id="2.60.40.10">
    <property type="entry name" value="Immunoglobulins"/>
    <property type="match status" value="2"/>
</dbReference>
<dbReference type="SMART" id="SM00060">
    <property type="entry name" value="FN3"/>
    <property type="match status" value="2"/>
</dbReference>
<sequence length="346" mass="38137">MLLLALAAVFAAGLGGCGKKTRPVPPDTVMPAPISDLRYQLDEKGVELSWSYPRATVEGDRLPYRIEKFELLRAVIPAKDYCPDCPIPFGPPIEITAESGDKGKVFYQETLLRPNHRYVYRVRSKAGWFVSSDDSNTVSVVWDTPLLPPVNFRIEEADKTLTLHWQPPAGLLDGTPVSDPIQYQISRSTDDGETFSEMPGKLIETLTYTDRGLRNGKAYLYKVRAIRLHADTVAAGMPSPSLSAVPRDLTPPAPPQTIRVVASASGVKIFWETVAEPDLAGFRIYRRAANSQTPVRIGEVGGAGLSFLDAKPPKGRGLWYYSVTAFDQARPANESTYSMEATYNEE</sequence>
<evidence type="ECO:0000313" key="2">
    <source>
        <dbReference type="EMBL" id="MDG4475658.1"/>
    </source>
</evidence>
<dbReference type="SUPFAM" id="SSF49265">
    <property type="entry name" value="Fibronectin type III"/>
    <property type="match status" value="2"/>
</dbReference>
<evidence type="ECO:0000313" key="3">
    <source>
        <dbReference type="Proteomes" id="UP001154240"/>
    </source>
</evidence>
<organism evidence="2 3">
    <name type="scientific">Thiovibrio frasassiensis</name>
    <dbReference type="NCBI Taxonomy" id="2984131"/>
    <lineage>
        <taxon>Bacteria</taxon>
        <taxon>Pseudomonadati</taxon>
        <taxon>Thermodesulfobacteriota</taxon>
        <taxon>Desulfobulbia</taxon>
        <taxon>Desulfobulbales</taxon>
        <taxon>Thiovibrionaceae</taxon>
        <taxon>Thiovibrio</taxon>
    </lineage>
</organism>
<dbReference type="InterPro" id="IPR013783">
    <property type="entry name" value="Ig-like_fold"/>
</dbReference>
<comment type="caution">
    <text evidence="2">The sequence shown here is derived from an EMBL/GenBank/DDBJ whole genome shotgun (WGS) entry which is preliminary data.</text>
</comment>
<dbReference type="PROSITE" id="PS50853">
    <property type="entry name" value="FN3"/>
    <property type="match status" value="1"/>
</dbReference>
<dbReference type="InterPro" id="IPR036116">
    <property type="entry name" value="FN3_sf"/>
</dbReference>
<proteinExistence type="predicted"/>
<keyword evidence="3" id="KW-1185">Reference proteome</keyword>
<evidence type="ECO:0000259" key="1">
    <source>
        <dbReference type="PROSITE" id="PS50853"/>
    </source>
</evidence>
<dbReference type="InterPro" id="IPR003961">
    <property type="entry name" value="FN3_dom"/>
</dbReference>
<dbReference type="EMBL" id="JAPHEH010000001">
    <property type="protein sequence ID" value="MDG4475658.1"/>
    <property type="molecule type" value="Genomic_DNA"/>
</dbReference>
<dbReference type="AlphaFoldDB" id="A0A9X4RLY9"/>
<feature type="domain" description="Fibronectin type-III" evidence="1">
    <location>
        <begin position="148"/>
        <end position="253"/>
    </location>
</feature>
<reference evidence="2" key="1">
    <citation type="journal article" date="2022" name="bioRxiv">
        <title>Thiovibrio frasassiensisgen. nov., sp. nov., an autotrophic, elemental sulfur disproportionating bacterium isolated from sulfidic karst sediment, and proposal of Thiovibrionaceae fam. nov.</title>
        <authorList>
            <person name="Aronson H."/>
            <person name="Thomas C."/>
            <person name="Bhattacharyya M."/>
            <person name="Eckstein S."/>
            <person name="Jensen S."/>
            <person name="Barco R."/>
            <person name="Macalady J."/>
            <person name="Amend J."/>
        </authorList>
    </citation>
    <scope>NUCLEOTIDE SEQUENCE</scope>
    <source>
        <strain evidence="2">RS19-109</strain>
    </source>
</reference>
<dbReference type="RefSeq" id="WP_307632631.1">
    <property type="nucleotide sequence ID" value="NZ_JAPHEH010000001.1"/>
</dbReference>
<protein>
    <submittedName>
        <fullName evidence="2">Fibronectin type III domain-containing protein</fullName>
    </submittedName>
</protein>
<accession>A0A9X4RLY9</accession>
<dbReference type="Proteomes" id="UP001154240">
    <property type="component" value="Unassembled WGS sequence"/>
</dbReference>
<name>A0A9X4RLY9_9BACT</name>
<dbReference type="CDD" id="cd00063">
    <property type="entry name" value="FN3"/>
    <property type="match status" value="1"/>
</dbReference>
<reference evidence="2" key="2">
    <citation type="submission" date="2022-10" db="EMBL/GenBank/DDBJ databases">
        <authorList>
            <person name="Aronson H.S."/>
        </authorList>
    </citation>
    <scope>NUCLEOTIDE SEQUENCE</scope>
    <source>
        <strain evidence="2">RS19-109</strain>
    </source>
</reference>